<comment type="caution">
    <text evidence="1">The sequence shown here is derived from an EMBL/GenBank/DDBJ whole genome shotgun (WGS) entry which is preliminary data.</text>
</comment>
<dbReference type="AlphaFoldDB" id="A0A6N4QZF6"/>
<accession>A0A6N4QZF6</accession>
<protein>
    <submittedName>
        <fullName evidence="1">Uncharacterized protein</fullName>
    </submittedName>
</protein>
<dbReference type="EMBL" id="VAFM01000002">
    <property type="protein sequence ID" value="TKW60678.1"/>
    <property type="molecule type" value="Genomic_DNA"/>
</dbReference>
<name>A0A6N4QZF6_BLAVI</name>
<proteinExistence type="predicted"/>
<sequence length="118" mass="13824">MLENFYDIETDDEEYERLILKAQFVAAEGREVLAEAENQLLALRPMLVETEERVRQWSQWLDEARANGNSTEEAECLRGLEECMQFAESLHQRIQTLEQVKTNLTEHLMWIKAKATHA</sequence>
<evidence type="ECO:0000313" key="1">
    <source>
        <dbReference type="EMBL" id="TKW60678.1"/>
    </source>
</evidence>
<reference evidence="1 2" key="1">
    <citation type="journal article" date="2017" name="Nat. Commun.">
        <title>In situ click chemistry generation of cyclooxygenase-2 inhibitors.</title>
        <authorList>
            <person name="Bhardwaj A."/>
            <person name="Kaur J."/>
            <person name="Wuest M."/>
            <person name="Wuest F."/>
        </authorList>
    </citation>
    <scope>NUCLEOTIDE SEQUENCE [LARGE SCALE GENOMIC DNA]</scope>
    <source>
        <strain evidence="1">S2_018_000_R2_106</strain>
    </source>
</reference>
<dbReference type="Proteomes" id="UP000320948">
    <property type="component" value="Unassembled WGS sequence"/>
</dbReference>
<gene>
    <name evidence="1" type="ORF">DI628_07195</name>
</gene>
<organism evidence="1 2">
    <name type="scientific">Blastochloris viridis</name>
    <name type="common">Rhodopseudomonas viridis</name>
    <dbReference type="NCBI Taxonomy" id="1079"/>
    <lineage>
        <taxon>Bacteria</taxon>
        <taxon>Pseudomonadati</taxon>
        <taxon>Pseudomonadota</taxon>
        <taxon>Alphaproteobacteria</taxon>
        <taxon>Hyphomicrobiales</taxon>
        <taxon>Blastochloridaceae</taxon>
        <taxon>Blastochloris</taxon>
    </lineage>
</organism>
<evidence type="ECO:0000313" key="2">
    <source>
        <dbReference type="Proteomes" id="UP000320948"/>
    </source>
</evidence>